<organism evidence="2 3">
    <name type="scientific">Fomitopsis schrenkii</name>
    <name type="common">Brown rot fungus</name>
    <dbReference type="NCBI Taxonomy" id="2126942"/>
    <lineage>
        <taxon>Eukaryota</taxon>
        <taxon>Fungi</taxon>
        <taxon>Dikarya</taxon>
        <taxon>Basidiomycota</taxon>
        <taxon>Agaricomycotina</taxon>
        <taxon>Agaricomycetes</taxon>
        <taxon>Polyporales</taxon>
        <taxon>Fomitopsis</taxon>
    </lineage>
</organism>
<evidence type="ECO:0000313" key="3">
    <source>
        <dbReference type="Proteomes" id="UP000015241"/>
    </source>
</evidence>
<feature type="region of interest" description="Disordered" evidence="1">
    <location>
        <begin position="74"/>
        <end position="110"/>
    </location>
</feature>
<dbReference type="AlphaFoldDB" id="S8E1Z1"/>
<reference evidence="2 3" key="1">
    <citation type="journal article" date="2012" name="Science">
        <title>The Paleozoic origin of enzymatic lignin decomposition reconstructed from 31 fungal genomes.</title>
        <authorList>
            <person name="Floudas D."/>
            <person name="Binder M."/>
            <person name="Riley R."/>
            <person name="Barry K."/>
            <person name="Blanchette R.A."/>
            <person name="Henrissat B."/>
            <person name="Martinez A.T."/>
            <person name="Otillar R."/>
            <person name="Spatafora J.W."/>
            <person name="Yadav J.S."/>
            <person name="Aerts A."/>
            <person name="Benoit I."/>
            <person name="Boyd A."/>
            <person name="Carlson A."/>
            <person name="Copeland A."/>
            <person name="Coutinho P.M."/>
            <person name="de Vries R.P."/>
            <person name="Ferreira P."/>
            <person name="Findley K."/>
            <person name="Foster B."/>
            <person name="Gaskell J."/>
            <person name="Glotzer D."/>
            <person name="Gorecki P."/>
            <person name="Heitman J."/>
            <person name="Hesse C."/>
            <person name="Hori C."/>
            <person name="Igarashi K."/>
            <person name="Jurgens J.A."/>
            <person name="Kallen N."/>
            <person name="Kersten P."/>
            <person name="Kohler A."/>
            <person name="Kuees U."/>
            <person name="Kumar T.K.A."/>
            <person name="Kuo A."/>
            <person name="LaButti K."/>
            <person name="Larrondo L.F."/>
            <person name="Lindquist E."/>
            <person name="Ling A."/>
            <person name="Lombard V."/>
            <person name="Lucas S."/>
            <person name="Lundell T."/>
            <person name="Martin R."/>
            <person name="McLaughlin D.J."/>
            <person name="Morgenstern I."/>
            <person name="Morin E."/>
            <person name="Murat C."/>
            <person name="Nagy L.G."/>
            <person name="Nolan M."/>
            <person name="Ohm R.A."/>
            <person name="Patyshakuliyeva A."/>
            <person name="Rokas A."/>
            <person name="Ruiz-Duenas F.J."/>
            <person name="Sabat G."/>
            <person name="Salamov A."/>
            <person name="Samejima M."/>
            <person name="Schmutz J."/>
            <person name="Slot J.C."/>
            <person name="St John F."/>
            <person name="Stenlid J."/>
            <person name="Sun H."/>
            <person name="Sun S."/>
            <person name="Syed K."/>
            <person name="Tsang A."/>
            <person name="Wiebenga A."/>
            <person name="Young D."/>
            <person name="Pisabarro A."/>
            <person name="Eastwood D.C."/>
            <person name="Martin F."/>
            <person name="Cullen D."/>
            <person name="Grigoriev I.V."/>
            <person name="Hibbett D.S."/>
        </authorList>
    </citation>
    <scope>NUCLEOTIDE SEQUENCE</scope>
    <source>
        <strain evidence="3">FP-58527</strain>
    </source>
</reference>
<name>S8E1Z1_FOMSC</name>
<dbReference type="InParanoid" id="S8E1Z1"/>
<gene>
    <name evidence="2" type="ORF">FOMPIDRAFT_113043</name>
</gene>
<proteinExistence type="predicted"/>
<dbReference type="HOGENOM" id="CLU_2171102_0_0_1"/>
<accession>S8E1Z1</accession>
<feature type="compositionally biased region" description="Polar residues" evidence="1">
    <location>
        <begin position="76"/>
        <end position="85"/>
    </location>
</feature>
<dbReference type="Proteomes" id="UP000015241">
    <property type="component" value="Unassembled WGS sequence"/>
</dbReference>
<dbReference type="EMBL" id="KE504176">
    <property type="protein sequence ID" value="EPS97423.1"/>
    <property type="molecule type" value="Genomic_DNA"/>
</dbReference>
<protein>
    <submittedName>
        <fullName evidence="2">Uncharacterized protein</fullName>
    </submittedName>
</protein>
<keyword evidence="3" id="KW-1185">Reference proteome</keyword>
<sequence>MAAYYPGSNFNDYHEDVQVGYAGGSPNHYSGNSPNHYMCDGSNVYGTELGHGRGARAELLASSYSHSGIQDLGNRYSLTPQSSTIPPAYDDPYPQSYPYASHAYDPVLPQ</sequence>
<evidence type="ECO:0000256" key="1">
    <source>
        <dbReference type="SAM" id="MobiDB-lite"/>
    </source>
</evidence>
<evidence type="ECO:0000313" key="2">
    <source>
        <dbReference type="EMBL" id="EPS97423.1"/>
    </source>
</evidence>